<reference evidence="3" key="2">
    <citation type="submission" date="2021-01" db="EMBL/GenBank/DDBJ databases">
        <authorList>
            <person name="Hahn C.R."/>
            <person name="Youssef N.H."/>
            <person name="Elshahed M."/>
        </authorList>
    </citation>
    <scope>NUCLEOTIDE SEQUENCE</scope>
    <source>
        <strain evidence="3">Zod_Metabat.24</strain>
    </source>
</reference>
<gene>
    <name evidence="3" type="ORF">JW984_10900</name>
</gene>
<evidence type="ECO:0000313" key="3">
    <source>
        <dbReference type="EMBL" id="MBN1573691.1"/>
    </source>
</evidence>
<organism evidence="3 4">
    <name type="scientific">Candidatus Zymogenus saltonus</name>
    <dbReference type="NCBI Taxonomy" id="2844893"/>
    <lineage>
        <taxon>Bacteria</taxon>
        <taxon>Deltaproteobacteria</taxon>
        <taxon>Candidatus Zymogenia</taxon>
        <taxon>Candidatus Zymogeniales</taxon>
        <taxon>Candidatus Zymogenaceae</taxon>
        <taxon>Candidatus Zymogenus</taxon>
    </lineage>
</organism>
<reference evidence="3" key="1">
    <citation type="journal article" date="2021" name="Environ. Microbiol.">
        <title>Genomic characterization of three novel Desulfobacterota classes expand the metabolic and phylogenetic diversity of the phylum.</title>
        <authorList>
            <person name="Murphy C.L."/>
            <person name="Biggerstaff J."/>
            <person name="Eichhorn A."/>
            <person name="Ewing E."/>
            <person name="Shahan R."/>
            <person name="Soriano D."/>
            <person name="Stewart S."/>
            <person name="VanMol K."/>
            <person name="Walker R."/>
            <person name="Walters P."/>
            <person name="Elshahed M.S."/>
            <person name="Youssef N.H."/>
        </authorList>
    </citation>
    <scope>NUCLEOTIDE SEQUENCE</scope>
    <source>
        <strain evidence="3">Zod_Metabat.24</strain>
    </source>
</reference>
<dbReference type="InterPro" id="IPR036291">
    <property type="entry name" value="NAD(P)-bd_dom_sf"/>
</dbReference>
<dbReference type="GO" id="GO:0000166">
    <property type="term" value="F:nucleotide binding"/>
    <property type="evidence" value="ECO:0007669"/>
    <property type="project" value="InterPro"/>
</dbReference>
<dbReference type="InterPro" id="IPR050424">
    <property type="entry name" value="Gfo-Idh-MocA_inositol_DH"/>
</dbReference>
<comment type="caution">
    <text evidence="3">The sequence shown here is derived from an EMBL/GenBank/DDBJ whole genome shotgun (WGS) entry which is preliminary data.</text>
</comment>
<sequence>MKKEGKEFKSRFLSLNPGFQYLADKDKYLFSFPEPKYRFNIIGAGLMGREHMKITLLEGRGTIHGIYDTNNICIEKTKGEFSMLAPGRTLKIYDSLKDACSDPDVDGLIISTPNYTHIDVVREAAKSGKHILLEKPMATTIPDAREIAEIAKTYKAVFQLGLQYRYKAICVEAIHEALVRKSIGDIKTINVLEQRIPFLDKVDQWNKFSKYSGGTLVEKCCHYFDLMNLFARSRPKKVFATGSMAVNFIDFEYGGEKSDIIDNAYVTVIYENGIRANFTLCMFSPMLYEEIILCGDEGRLLASENEDFLPLSPISRSKSRLEINCGELRPSKVSAPCYPAYIEGSGHNGATYYEHVEFVDNIEGKETNAATAEEGFWSIVVGAAAEESIKRGSVIDIDGLLNENVKENNI</sequence>
<dbReference type="Pfam" id="PF02894">
    <property type="entry name" value="GFO_IDH_MocA_C"/>
    <property type="match status" value="1"/>
</dbReference>
<dbReference type="PANTHER" id="PTHR43593">
    <property type="match status" value="1"/>
</dbReference>
<dbReference type="InterPro" id="IPR004104">
    <property type="entry name" value="Gfo/Idh/MocA-like_OxRdtase_C"/>
</dbReference>
<feature type="domain" description="Gfo/Idh/MocA-like oxidoreductase N-terminal" evidence="1">
    <location>
        <begin position="38"/>
        <end position="161"/>
    </location>
</feature>
<evidence type="ECO:0000259" key="1">
    <source>
        <dbReference type="Pfam" id="PF01408"/>
    </source>
</evidence>
<feature type="domain" description="Gfo/Idh/MocA-like oxidoreductase C-terminal" evidence="2">
    <location>
        <begin position="177"/>
        <end position="395"/>
    </location>
</feature>
<evidence type="ECO:0000313" key="4">
    <source>
        <dbReference type="Proteomes" id="UP000809273"/>
    </source>
</evidence>
<name>A0A9D8PN26_9DELT</name>
<dbReference type="EMBL" id="JAFGIX010000054">
    <property type="protein sequence ID" value="MBN1573691.1"/>
    <property type="molecule type" value="Genomic_DNA"/>
</dbReference>
<dbReference type="SUPFAM" id="SSF51735">
    <property type="entry name" value="NAD(P)-binding Rossmann-fold domains"/>
    <property type="match status" value="1"/>
</dbReference>
<proteinExistence type="predicted"/>
<accession>A0A9D8PN26</accession>
<dbReference type="Pfam" id="PF01408">
    <property type="entry name" value="GFO_IDH_MocA"/>
    <property type="match status" value="1"/>
</dbReference>
<dbReference type="Gene3D" id="3.40.50.720">
    <property type="entry name" value="NAD(P)-binding Rossmann-like Domain"/>
    <property type="match status" value="1"/>
</dbReference>
<dbReference type="PANTHER" id="PTHR43593:SF1">
    <property type="entry name" value="INOSITOL 2-DEHYDROGENASE"/>
    <property type="match status" value="1"/>
</dbReference>
<dbReference type="Gene3D" id="3.30.360.10">
    <property type="entry name" value="Dihydrodipicolinate Reductase, domain 2"/>
    <property type="match status" value="1"/>
</dbReference>
<protein>
    <submittedName>
        <fullName evidence="3">Gfo/Idh/MocA family oxidoreductase</fullName>
    </submittedName>
</protein>
<dbReference type="Proteomes" id="UP000809273">
    <property type="component" value="Unassembled WGS sequence"/>
</dbReference>
<evidence type="ECO:0000259" key="2">
    <source>
        <dbReference type="Pfam" id="PF02894"/>
    </source>
</evidence>
<dbReference type="SUPFAM" id="SSF55347">
    <property type="entry name" value="Glyceraldehyde-3-phosphate dehydrogenase-like, C-terminal domain"/>
    <property type="match status" value="1"/>
</dbReference>
<dbReference type="AlphaFoldDB" id="A0A9D8PN26"/>
<dbReference type="InterPro" id="IPR000683">
    <property type="entry name" value="Gfo/Idh/MocA-like_OxRdtase_N"/>
</dbReference>